<name>A0A078ANK2_STYLE</name>
<reference evidence="2 3" key="1">
    <citation type="submission" date="2014-06" db="EMBL/GenBank/DDBJ databases">
        <authorList>
            <person name="Swart Estienne"/>
        </authorList>
    </citation>
    <scope>NUCLEOTIDE SEQUENCE [LARGE SCALE GENOMIC DNA]</scope>
    <source>
        <strain evidence="2 3">130c</strain>
    </source>
</reference>
<feature type="region of interest" description="Disordered" evidence="1">
    <location>
        <begin position="110"/>
        <end position="185"/>
    </location>
</feature>
<dbReference type="AlphaFoldDB" id="A0A078ANK2"/>
<keyword evidence="3" id="KW-1185">Reference proteome</keyword>
<gene>
    <name evidence="2" type="primary">Contig15796.g16839</name>
    <name evidence="2" type="ORF">STYLEM_11581</name>
</gene>
<evidence type="ECO:0000313" key="2">
    <source>
        <dbReference type="EMBL" id="CDW82548.1"/>
    </source>
</evidence>
<accession>A0A078ANK2</accession>
<feature type="compositionally biased region" description="Polar residues" evidence="1">
    <location>
        <begin position="112"/>
        <end position="121"/>
    </location>
</feature>
<dbReference type="InParanoid" id="A0A078ANK2"/>
<feature type="compositionally biased region" description="Acidic residues" evidence="1">
    <location>
        <begin position="154"/>
        <end position="182"/>
    </location>
</feature>
<sequence>MYVRTMISLDSYSNEFKVISSILTFEFRQYLISKKPKNLNELYDIFEKNFVEDMQDNQKSTLAQQQEQNMVIFMAKYGKYIVDEMNHYHEQEKIFSKLNLGESVKKSKQFIDSKTTSTTKNSAEKRQKASIKASRNKKNQSKQKPEQKEVEVITIEDQEEQEYDSKDDSEEAEEEDNEIESLEDNKIQLQENEYEFEEDELAAFIDEDKLKQ</sequence>
<evidence type="ECO:0000256" key="1">
    <source>
        <dbReference type="SAM" id="MobiDB-lite"/>
    </source>
</evidence>
<dbReference type="Proteomes" id="UP000039865">
    <property type="component" value="Unassembled WGS sequence"/>
</dbReference>
<dbReference type="EMBL" id="CCKQ01011014">
    <property type="protein sequence ID" value="CDW82548.1"/>
    <property type="molecule type" value="Genomic_DNA"/>
</dbReference>
<proteinExistence type="predicted"/>
<protein>
    <submittedName>
        <fullName evidence="2">Uncharacterized protein</fullName>
    </submittedName>
</protein>
<organism evidence="2 3">
    <name type="scientific">Stylonychia lemnae</name>
    <name type="common">Ciliate</name>
    <dbReference type="NCBI Taxonomy" id="5949"/>
    <lineage>
        <taxon>Eukaryota</taxon>
        <taxon>Sar</taxon>
        <taxon>Alveolata</taxon>
        <taxon>Ciliophora</taxon>
        <taxon>Intramacronucleata</taxon>
        <taxon>Spirotrichea</taxon>
        <taxon>Stichotrichia</taxon>
        <taxon>Sporadotrichida</taxon>
        <taxon>Oxytrichidae</taxon>
        <taxon>Stylonychinae</taxon>
        <taxon>Stylonychia</taxon>
    </lineage>
</organism>
<evidence type="ECO:0000313" key="3">
    <source>
        <dbReference type="Proteomes" id="UP000039865"/>
    </source>
</evidence>